<evidence type="ECO:0000259" key="2">
    <source>
        <dbReference type="PROSITE" id="PS50076"/>
    </source>
</evidence>
<dbReference type="PANTHER" id="PTHR45376">
    <property type="entry name" value="CHAPERONE DNAJ-DOMAIN SUPERFAMILY PROTEIN-RELATED"/>
    <property type="match status" value="1"/>
</dbReference>
<feature type="compositionally biased region" description="Low complexity" evidence="1">
    <location>
        <begin position="94"/>
        <end position="105"/>
    </location>
</feature>
<dbReference type="Pfam" id="PF00226">
    <property type="entry name" value="DnaJ"/>
    <property type="match status" value="1"/>
</dbReference>
<accession>A0AA38VZR0</accession>
<feature type="domain" description="J" evidence="2">
    <location>
        <begin position="231"/>
        <end position="292"/>
    </location>
</feature>
<dbReference type="InterPro" id="IPR001623">
    <property type="entry name" value="DnaJ_domain"/>
</dbReference>
<protein>
    <recommendedName>
        <fullName evidence="2">J domain-containing protein</fullName>
    </recommendedName>
</protein>
<organism evidence="3 4">
    <name type="scientific">Centaurea solstitialis</name>
    <name type="common">yellow star-thistle</name>
    <dbReference type="NCBI Taxonomy" id="347529"/>
    <lineage>
        <taxon>Eukaryota</taxon>
        <taxon>Viridiplantae</taxon>
        <taxon>Streptophyta</taxon>
        <taxon>Embryophyta</taxon>
        <taxon>Tracheophyta</taxon>
        <taxon>Spermatophyta</taxon>
        <taxon>Magnoliopsida</taxon>
        <taxon>eudicotyledons</taxon>
        <taxon>Gunneridae</taxon>
        <taxon>Pentapetalae</taxon>
        <taxon>asterids</taxon>
        <taxon>campanulids</taxon>
        <taxon>Asterales</taxon>
        <taxon>Asteraceae</taxon>
        <taxon>Carduoideae</taxon>
        <taxon>Cardueae</taxon>
        <taxon>Centaureinae</taxon>
        <taxon>Centaurea</taxon>
    </lineage>
</organism>
<dbReference type="PROSITE" id="PS50076">
    <property type="entry name" value="DNAJ_2"/>
    <property type="match status" value="1"/>
</dbReference>
<dbReference type="SMART" id="SM00271">
    <property type="entry name" value="DnaJ"/>
    <property type="match status" value="1"/>
</dbReference>
<dbReference type="CDD" id="cd06257">
    <property type="entry name" value="DnaJ"/>
    <property type="match status" value="1"/>
</dbReference>
<dbReference type="Gene3D" id="1.10.287.110">
    <property type="entry name" value="DnaJ domain"/>
    <property type="match status" value="1"/>
</dbReference>
<evidence type="ECO:0000313" key="3">
    <source>
        <dbReference type="EMBL" id="KAJ9543832.1"/>
    </source>
</evidence>
<dbReference type="AlphaFoldDB" id="A0AA38VZR0"/>
<comment type="caution">
    <text evidence="3">The sequence shown here is derived from an EMBL/GenBank/DDBJ whole genome shotgun (WGS) entry which is preliminary data.</text>
</comment>
<dbReference type="PANTHER" id="PTHR45376:SF1">
    <property type="entry name" value="CHAPERONE DNAJ-DOMAIN SUPERFAMILY PROTEIN-RELATED"/>
    <property type="match status" value="1"/>
</dbReference>
<evidence type="ECO:0000256" key="1">
    <source>
        <dbReference type="SAM" id="MobiDB-lite"/>
    </source>
</evidence>
<name>A0AA38VZR0_9ASTR</name>
<dbReference type="PRINTS" id="PR00625">
    <property type="entry name" value="JDOMAIN"/>
</dbReference>
<proteinExistence type="predicted"/>
<feature type="region of interest" description="Disordered" evidence="1">
    <location>
        <begin position="93"/>
        <end position="120"/>
    </location>
</feature>
<dbReference type="SUPFAM" id="SSF46565">
    <property type="entry name" value="Chaperone J-domain"/>
    <property type="match status" value="1"/>
</dbReference>
<dbReference type="InterPro" id="IPR036869">
    <property type="entry name" value="J_dom_sf"/>
</dbReference>
<reference evidence="3" key="1">
    <citation type="submission" date="2023-03" db="EMBL/GenBank/DDBJ databases">
        <title>Chromosome-scale reference genome and RAD-based genetic map of yellow starthistle (Centaurea solstitialis) reveal putative structural variation and QTLs associated with invader traits.</title>
        <authorList>
            <person name="Reatini B."/>
            <person name="Cang F.A."/>
            <person name="Jiang Q."/>
            <person name="Mckibben M.T.W."/>
            <person name="Barker M.S."/>
            <person name="Rieseberg L.H."/>
            <person name="Dlugosch K.M."/>
        </authorList>
    </citation>
    <scope>NUCLEOTIDE SEQUENCE</scope>
    <source>
        <strain evidence="3">CAN-66</strain>
        <tissue evidence="3">Leaf</tissue>
    </source>
</reference>
<keyword evidence="4" id="KW-1185">Reference proteome</keyword>
<dbReference type="EMBL" id="JARYMX010000006">
    <property type="protein sequence ID" value="KAJ9543832.1"/>
    <property type="molecule type" value="Genomic_DNA"/>
</dbReference>
<dbReference type="Proteomes" id="UP001172457">
    <property type="component" value="Chromosome 6"/>
</dbReference>
<gene>
    <name evidence="3" type="ORF">OSB04_023539</name>
</gene>
<sequence length="294" mass="33624">MNRATKLALINFLNNNSPFQPTIALFHSTPVLDRRRRTHWESAGSFYRSSARRPNFNSRKQRKFYAKQELLRNASAFTENLFQGWRGFDEFDPSSSNGSSSFRGYSGPGGFSGNRANSKGPQFRAHRSKFFLHYESVYSRILCSKYAFTSSKGYQFHEEGENIETIFQSAFGGNGFYFWSFINDEPPRSSSGFHSNHHRTSWRWRQRLEDEYEDEDGSSSESDRVETNLTKDRITLGLSGSGPLSLDDVKNAYRSCALKWHPDRHAGSSKAIAEEKFKVCSAAYQSLCDKLALN</sequence>
<evidence type="ECO:0000313" key="4">
    <source>
        <dbReference type="Proteomes" id="UP001172457"/>
    </source>
</evidence>